<dbReference type="AlphaFoldDB" id="A0ABD2W9P1"/>
<feature type="compositionally biased region" description="Acidic residues" evidence="1">
    <location>
        <begin position="202"/>
        <end position="215"/>
    </location>
</feature>
<dbReference type="InterPro" id="IPR036875">
    <property type="entry name" value="Znf_CCHC_sf"/>
</dbReference>
<sequence length="474" mass="53885">MEGPRGEITPDDGKLTLTISLENSKIDWTFGVMKSLKYEIVMGINLLMALKITTCFNTLKWWTPAGVKHPFNPKQDKSKLVIQAVGAIGGLKSPEEAEKEIISELVEKLIPPASDTSNQDQARYYNKKRKDVKFNINDLVTVKKHTLSSKVDNVASKLAQKYKDPGRITKIISPVIYEIENEESKKLEIVHVSDIKPFNIDSELESENDSDYECTEAEKNETVSAPEPKVNNIAKDVNKDIETVARPSSQSETTTPPSTEASEAEAQAVDKENYAEHDNAVQADDIKTPADHTDITVIERKMAKRPHPKPKFSYKMLAAIVRERSITYVKDDKEDIAQTISKNEAKSHDELVEKLRDFVDNYEPLRKPIRKIKSEPWYLDVETVVGTKKQKEDSGKVEIETKTRCEKAVKVAKTIDDEMCWNCRRNGHQYTICDRRRTRLFCIRCGVQNVTVKTCKNDRCIEIARKKAAKNKKQ</sequence>
<keyword evidence="3" id="KW-1185">Reference proteome</keyword>
<dbReference type="SUPFAM" id="SSF57756">
    <property type="entry name" value="Retrovirus zinc finger-like domains"/>
    <property type="match status" value="1"/>
</dbReference>
<gene>
    <name evidence="2" type="ORF">TKK_015133</name>
</gene>
<protein>
    <recommendedName>
        <fullName evidence="4">CCHC-type domain-containing protein</fullName>
    </recommendedName>
</protein>
<feature type="compositionally biased region" description="Low complexity" evidence="1">
    <location>
        <begin position="247"/>
        <end position="267"/>
    </location>
</feature>
<organism evidence="2 3">
    <name type="scientific">Trichogramma kaykai</name>
    <dbReference type="NCBI Taxonomy" id="54128"/>
    <lineage>
        <taxon>Eukaryota</taxon>
        <taxon>Metazoa</taxon>
        <taxon>Ecdysozoa</taxon>
        <taxon>Arthropoda</taxon>
        <taxon>Hexapoda</taxon>
        <taxon>Insecta</taxon>
        <taxon>Pterygota</taxon>
        <taxon>Neoptera</taxon>
        <taxon>Endopterygota</taxon>
        <taxon>Hymenoptera</taxon>
        <taxon>Apocrita</taxon>
        <taxon>Proctotrupomorpha</taxon>
        <taxon>Chalcidoidea</taxon>
        <taxon>Trichogrammatidae</taxon>
        <taxon>Trichogramma</taxon>
    </lineage>
</organism>
<dbReference type="EMBL" id="JBJJXI010000122">
    <property type="protein sequence ID" value="KAL3389770.1"/>
    <property type="molecule type" value="Genomic_DNA"/>
</dbReference>
<evidence type="ECO:0000313" key="2">
    <source>
        <dbReference type="EMBL" id="KAL3389770.1"/>
    </source>
</evidence>
<reference evidence="2 3" key="1">
    <citation type="journal article" date="2024" name="bioRxiv">
        <title>A reference genome for Trichogramma kaykai: A tiny desert-dwelling parasitoid wasp with competing sex-ratio distorters.</title>
        <authorList>
            <person name="Culotta J."/>
            <person name="Lindsey A.R."/>
        </authorList>
    </citation>
    <scope>NUCLEOTIDE SEQUENCE [LARGE SCALE GENOMIC DNA]</scope>
    <source>
        <strain evidence="2 3">KSX58</strain>
    </source>
</reference>
<accession>A0ABD2W9P1</accession>
<proteinExistence type="predicted"/>
<evidence type="ECO:0000256" key="1">
    <source>
        <dbReference type="SAM" id="MobiDB-lite"/>
    </source>
</evidence>
<comment type="caution">
    <text evidence="2">The sequence shown here is derived from an EMBL/GenBank/DDBJ whole genome shotgun (WGS) entry which is preliminary data.</text>
</comment>
<name>A0ABD2W9P1_9HYME</name>
<evidence type="ECO:0008006" key="4">
    <source>
        <dbReference type="Google" id="ProtNLM"/>
    </source>
</evidence>
<feature type="region of interest" description="Disordered" evidence="1">
    <location>
        <begin position="201"/>
        <end position="267"/>
    </location>
</feature>
<dbReference type="Proteomes" id="UP001627154">
    <property type="component" value="Unassembled WGS sequence"/>
</dbReference>
<evidence type="ECO:0000313" key="3">
    <source>
        <dbReference type="Proteomes" id="UP001627154"/>
    </source>
</evidence>